<keyword evidence="3" id="KW-1185">Reference proteome</keyword>
<reference evidence="2 3" key="1">
    <citation type="journal article" date="2015" name="Genome Announc.">
        <title>Draft Genome Sequence and Gene Annotation of the Entomopathogenic Fungus Verticillium hemipterigenum.</title>
        <authorList>
            <person name="Horn F."/>
            <person name="Habel A."/>
            <person name="Scharf D.H."/>
            <person name="Dworschak J."/>
            <person name="Brakhage A.A."/>
            <person name="Guthke R."/>
            <person name="Hertweck C."/>
            <person name="Linde J."/>
        </authorList>
    </citation>
    <scope>NUCLEOTIDE SEQUENCE [LARGE SCALE GENOMIC DNA]</scope>
</reference>
<dbReference type="PANTHER" id="PTHR13132">
    <property type="entry name" value="ALPHA- 1,6 -FUCOSYLTRANSFERASE"/>
    <property type="match status" value="1"/>
</dbReference>
<feature type="transmembrane region" description="Helical" evidence="1">
    <location>
        <begin position="83"/>
        <end position="101"/>
    </location>
</feature>
<accession>A0A0A1TCR5</accession>
<dbReference type="OrthoDB" id="2392789at2759"/>
<dbReference type="GO" id="GO:0006487">
    <property type="term" value="P:protein N-linked glycosylation"/>
    <property type="evidence" value="ECO:0007669"/>
    <property type="project" value="TreeGrafter"/>
</dbReference>
<dbReference type="HOGENOM" id="CLU_035511_0_0_1"/>
<keyword evidence="1" id="KW-0472">Membrane</keyword>
<evidence type="ECO:0000313" key="2">
    <source>
        <dbReference type="EMBL" id="CEJ85897.1"/>
    </source>
</evidence>
<protein>
    <submittedName>
        <fullName evidence="2">Uncharacterized protein</fullName>
    </submittedName>
</protein>
<gene>
    <name evidence="2" type="ORF">VHEMI03951</name>
</gene>
<dbReference type="AlphaFoldDB" id="A0A0A1TCR5"/>
<dbReference type="GO" id="GO:0046921">
    <property type="term" value="F:alpha-(1-&gt;6)-fucosyltransferase activity"/>
    <property type="evidence" value="ECO:0007669"/>
    <property type="project" value="TreeGrafter"/>
</dbReference>
<sequence length="606" mass="68186">MSPPLKPSQPRLMVAPPRMNLRRTGSYNTIYESRSPASTSARFNFDHLIFSPPSPSLPSLPRKRQRASSIKVLVNSPRRTFRFVIYLAGFAALFYFVAGLVRTQLGTSYLFDEYEMVAGDGLPDFPTPIVVGDGPKHSKWTVSIPHKYRFPLLMSEYAEMMDHCREASVRSRSSDMEMDLSLQKALRTSIARDDKFVDIAEAEKTNVLPPADRILTIEGKGHFIGAKQSIGKPVCQSSFTYVLESTDAGLGQALMKMWTYYGLAKATGRAFFLEDSNWGYGEYLDMFQVPPEPSCRPPPRHHMLPCPVDAAHLVISNVNAKELLPILLERHIPIGEDDNPERQVMELASVGYNAMFKLNKDDQAYVDQRVQYFKQQAKSDELMTANAPIIGMHVRRGDRHPLEFQYKQTYIPSEVYLDRANALVDEHYNNSMWAAEETHRSITLIASDDPMVYREAVFAGSALAQDRIKLATKPPKAADEDLDPIHPFIEETFGWEGGFYSPMFWNLGTERRNNAANAPTGAASYGVEAATSRPKPKKSTLQLRSYMGRAYMMDLAVLAGASDKVVCAVSAMGCRLLGVMLGWEEAIEEERWVNVDGDESWMGWDW</sequence>
<evidence type="ECO:0000313" key="3">
    <source>
        <dbReference type="Proteomes" id="UP000039046"/>
    </source>
</evidence>
<dbReference type="Proteomes" id="UP000039046">
    <property type="component" value="Unassembled WGS sequence"/>
</dbReference>
<keyword evidence="1" id="KW-0812">Transmembrane</keyword>
<proteinExistence type="predicted"/>
<keyword evidence="1" id="KW-1133">Transmembrane helix</keyword>
<evidence type="ECO:0000256" key="1">
    <source>
        <dbReference type="SAM" id="Phobius"/>
    </source>
</evidence>
<organism evidence="2 3">
    <name type="scientific">[Torrubiella] hemipterigena</name>
    <dbReference type="NCBI Taxonomy" id="1531966"/>
    <lineage>
        <taxon>Eukaryota</taxon>
        <taxon>Fungi</taxon>
        <taxon>Dikarya</taxon>
        <taxon>Ascomycota</taxon>
        <taxon>Pezizomycotina</taxon>
        <taxon>Sordariomycetes</taxon>
        <taxon>Hypocreomycetidae</taxon>
        <taxon>Hypocreales</taxon>
        <taxon>Clavicipitaceae</taxon>
        <taxon>Clavicipitaceae incertae sedis</taxon>
        <taxon>'Torrubiella' clade</taxon>
    </lineage>
</organism>
<dbReference type="EMBL" id="CDHN01000002">
    <property type="protein sequence ID" value="CEJ85897.1"/>
    <property type="molecule type" value="Genomic_DNA"/>
</dbReference>
<dbReference type="PANTHER" id="PTHR13132:SF29">
    <property type="entry name" value="ALPHA-(1,6)-FUCOSYLTRANSFERASE"/>
    <property type="match status" value="1"/>
</dbReference>
<name>A0A0A1TCR5_9HYPO</name>